<gene>
    <name evidence="1" type="ORF">SAMN05216421_2155</name>
</gene>
<evidence type="ECO:0000313" key="1">
    <source>
        <dbReference type="EMBL" id="SDS76838.1"/>
    </source>
</evidence>
<dbReference type="RefSeq" id="WP_093394377.1">
    <property type="nucleotide sequence ID" value="NZ_LT629736.1"/>
</dbReference>
<organism evidence="1 2">
    <name type="scientific">Halopseudomonas xinjiangensis</name>
    <dbReference type="NCBI Taxonomy" id="487184"/>
    <lineage>
        <taxon>Bacteria</taxon>
        <taxon>Pseudomonadati</taxon>
        <taxon>Pseudomonadota</taxon>
        <taxon>Gammaproteobacteria</taxon>
        <taxon>Pseudomonadales</taxon>
        <taxon>Pseudomonadaceae</taxon>
        <taxon>Halopseudomonas</taxon>
    </lineage>
</organism>
<protein>
    <submittedName>
        <fullName evidence="1">Uncharacterized protein</fullName>
    </submittedName>
</protein>
<evidence type="ECO:0000313" key="2">
    <source>
        <dbReference type="Proteomes" id="UP000243207"/>
    </source>
</evidence>
<dbReference type="Proteomes" id="UP000243207">
    <property type="component" value="Chromosome I"/>
</dbReference>
<keyword evidence="2" id="KW-1185">Reference proteome</keyword>
<proteinExistence type="predicted"/>
<dbReference type="EMBL" id="LT629736">
    <property type="protein sequence ID" value="SDS76838.1"/>
    <property type="molecule type" value="Genomic_DNA"/>
</dbReference>
<dbReference type="OrthoDB" id="7002760at2"/>
<dbReference type="AlphaFoldDB" id="A0A1H1UW88"/>
<reference evidence="2" key="1">
    <citation type="submission" date="2016-10" db="EMBL/GenBank/DDBJ databases">
        <authorList>
            <person name="Varghese N."/>
            <person name="Submissions S."/>
        </authorList>
    </citation>
    <scope>NUCLEOTIDE SEQUENCE [LARGE SCALE GENOMIC DNA]</scope>
    <source>
        <strain evidence="2">NRRL B-51270</strain>
    </source>
</reference>
<name>A0A1H1UW88_9GAMM</name>
<accession>A0A1H1UW88</accession>
<sequence length="149" mass="16375">MAEHDFRRTALNPSHTLIECRTLGAGLYQVTGQGGGVQPGDKLICTVKGSRDLPMPLRVEKVRYLINPPGQWTATAQGPDLRGQMVLGWSIRCDECGRDQAFEFLVAEKDDLATRTAKAVSRIGQLGWQPRGENHLCPACARKASTRTE</sequence>